<dbReference type="OrthoDB" id="7376288at2"/>
<evidence type="ECO:0000313" key="1">
    <source>
        <dbReference type="EMBL" id="TXL82143.1"/>
    </source>
</evidence>
<dbReference type="AlphaFoldDB" id="A0A5C8PVY0"/>
<dbReference type="EMBL" id="VDUZ01000001">
    <property type="protein sequence ID" value="TXL82143.1"/>
    <property type="molecule type" value="Genomic_DNA"/>
</dbReference>
<gene>
    <name evidence="1" type="ORF">FHP25_00115</name>
</gene>
<dbReference type="RefSeq" id="WP_147844843.1">
    <property type="nucleotide sequence ID" value="NZ_VDUZ01000001.1"/>
</dbReference>
<organism evidence="1 2">
    <name type="scientific">Vineibacter terrae</name>
    <dbReference type="NCBI Taxonomy" id="2586908"/>
    <lineage>
        <taxon>Bacteria</taxon>
        <taxon>Pseudomonadati</taxon>
        <taxon>Pseudomonadota</taxon>
        <taxon>Alphaproteobacteria</taxon>
        <taxon>Hyphomicrobiales</taxon>
        <taxon>Vineibacter</taxon>
    </lineage>
</organism>
<proteinExistence type="predicted"/>
<sequence length="183" mass="19347">MVAAPLAKRAAWAVLALAAAGFVGFVAMRGERPEAGMHRFEPAGFLAGRDAHDVRGLVIEAGGRQWRYRRSARGDWSGGEPPLPLAADAAARIEQALSLLRDSGPERRFSPEEAAGMPPADLGLDPPAVVVSVIGASATRFTIAFGAENPLGHARYARIVGNDGLWLVPRHVADAWDAVVRAP</sequence>
<keyword evidence="2" id="KW-1185">Reference proteome</keyword>
<evidence type="ECO:0008006" key="3">
    <source>
        <dbReference type="Google" id="ProtNLM"/>
    </source>
</evidence>
<accession>A0A5C8PVY0</accession>
<evidence type="ECO:0000313" key="2">
    <source>
        <dbReference type="Proteomes" id="UP000321638"/>
    </source>
</evidence>
<dbReference type="Proteomes" id="UP000321638">
    <property type="component" value="Unassembled WGS sequence"/>
</dbReference>
<protein>
    <recommendedName>
        <fullName evidence="3">DUF4340 domain-containing protein</fullName>
    </recommendedName>
</protein>
<name>A0A5C8PVY0_9HYPH</name>
<comment type="caution">
    <text evidence="1">The sequence shown here is derived from an EMBL/GenBank/DDBJ whole genome shotgun (WGS) entry which is preliminary data.</text>
</comment>
<reference evidence="1 2" key="1">
    <citation type="submission" date="2019-06" db="EMBL/GenBank/DDBJ databases">
        <title>New taxonomy in bacterial strain CC-CFT640, isolated from vineyard.</title>
        <authorList>
            <person name="Lin S.-Y."/>
            <person name="Tsai C.-F."/>
            <person name="Young C.-C."/>
        </authorList>
    </citation>
    <scope>NUCLEOTIDE SEQUENCE [LARGE SCALE GENOMIC DNA]</scope>
    <source>
        <strain evidence="1 2">CC-CFT640</strain>
    </source>
</reference>